<dbReference type="PATRIC" id="fig|45074.5.peg.1075"/>
<accession>A0A0W0Z382</accession>
<name>A0A0W0Z382_9GAMM</name>
<dbReference type="InterPro" id="IPR051698">
    <property type="entry name" value="Transposase_11-like"/>
</dbReference>
<sequence length="98" mass="10745">MCAGDSTTLGVENSLHWCLDMSFNDDYARARIGNNAENFAVLRRIALNLLKKDGSRKASIKGKRKIGGWDNSFLKNSLNLTNNCSAYTVRVPIASGHA</sequence>
<reference evidence="1 2" key="1">
    <citation type="submission" date="2015-11" db="EMBL/GenBank/DDBJ databases">
        <title>Genomic analysis of 38 Legionella species identifies large and diverse effector repertoires.</title>
        <authorList>
            <person name="Burstein D."/>
            <person name="Amaro F."/>
            <person name="Zusman T."/>
            <person name="Lifshitz Z."/>
            <person name="Cohen O."/>
            <person name="Gilbert J.A."/>
            <person name="Pupko T."/>
            <person name="Shuman H.A."/>
            <person name="Segal G."/>
        </authorList>
    </citation>
    <scope>NUCLEOTIDE SEQUENCE [LARGE SCALE GENOMIC DNA]</scope>
    <source>
        <strain evidence="1 2">SC-63-C7</strain>
    </source>
</reference>
<gene>
    <name evidence="1" type="ORF">Lsan_1013</name>
</gene>
<dbReference type="AlphaFoldDB" id="A0A0W0Z382"/>
<keyword evidence="2" id="KW-1185">Reference proteome</keyword>
<comment type="caution">
    <text evidence="1">The sequence shown here is derived from an EMBL/GenBank/DDBJ whole genome shotgun (WGS) entry which is preliminary data.</text>
</comment>
<evidence type="ECO:0000313" key="2">
    <source>
        <dbReference type="Proteomes" id="UP000054703"/>
    </source>
</evidence>
<dbReference type="Proteomes" id="UP000054703">
    <property type="component" value="Unassembled WGS sequence"/>
</dbReference>
<protein>
    <submittedName>
        <fullName evidence="1">Transposase IS4 family protein</fullName>
    </submittedName>
</protein>
<dbReference type="PANTHER" id="PTHR30298:SF0">
    <property type="entry name" value="PROTEIN YBFL-RELATED"/>
    <property type="match status" value="1"/>
</dbReference>
<evidence type="ECO:0000313" key="1">
    <source>
        <dbReference type="EMBL" id="KTD63580.1"/>
    </source>
</evidence>
<dbReference type="STRING" id="45074.Lsan_1013"/>
<organism evidence="1 2">
    <name type="scientific">Legionella santicrucis</name>
    <dbReference type="NCBI Taxonomy" id="45074"/>
    <lineage>
        <taxon>Bacteria</taxon>
        <taxon>Pseudomonadati</taxon>
        <taxon>Pseudomonadota</taxon>
        <taxon>Gammaproteobacteria</taxon>
        <taxon>Legionellales</taxon>
        <taxon>Legionellaceae</taxon>
        <taxon>Legionella</taxon>
    </lineage>
</organism>
<dbReference type="PANTHER" id="PTHR30298">
    <property type="entry name" value="H REPEAT-ASSOCIATED PREDICTED TRANSPOSASE"/>
    <property type="match status" value="1"/>
</dbReference>
<dbReference type="EMBL" id="LNYU01000024">
    <property type="protein sequence ID" value="KTD63580.1"/>
    <property type="molecule type" value="Genomic_DNA"/>
</dbReference>
<proteinExistence type="predicted"/>